<evidence type="ECO:0000313" key="3">
    <source>
        <dbReference type="Proteomes" id="UP000092993"/>
    </source>
</evidence>
<proteinExistence type="predicted"/>
<accession>A0A1C7M9K9</accession>
<dbReference type="CDD" id="cd00303">
    <property type="entry name" value="retropepsin_like"/>
    <property type="match status" value="1"/>
</dbReference>
<protein>
    <recommendedName>
        <fullName evidence="4">Aspartic peptidase DDI1-type domain-containing protein</fullName>
    </recommendedName>
</protein>
<dbReference type="Pfam" id="PF13650">
    <property type="entry name" value="Asp_protease_2"/>
    <property type="match status" value="1"/>
</dbReference>
<name>A0A1C7M9K9_GRIFR</name>
<feature type="compositionally biased region" description="Low complexity" evidence="1">
    <location>
        <begin position="79"/>
        <end position="95"/>
    </location>
</feature>
<organism evidence="2 3">
    <name type="scientific">Grifola frondosa</name>
    <name type="common">Maitake</name>
    <name type="synonym">Polyporus frondosus</name>
    <dbReference type="NCBI Taxonomy" id="5627"/>
    <lineage>
        <taxon>Eukaryota</taxon>
        <taxon>Fungi</taxon>
        <taxon>Dikarya</taxon>
        <taxon>Basidiomycota</taxon>
        <taxon>Agaricomycotina</taxon>
        <taxon>Agaricomycetes</taxon>
        <taxon>Polyporales</taxon>
        <taxon>Grifolaceae</taxon>
        <taxon>Grifola</taxon>
    </lineage>
</organism>
<dbReference type="EMBL" id="LUGG01000006">
    <property type="protein sequence ID" value="OBZ73600.1"/>
    <property type="molecule type" value="Genomic_DNA"/>
</dbReference>
<gene>
    <name evidence="2" type="ORF">A0H81_06083</name>
</gene>
<keyword evidence="3" id="KW-1185">Reference proteome</keyword>
<evidence type="ECO:0000256" key="1">
    <source>
        <dbReference type="SAM" id="MobiDB-lite"/>
    </source>
</evidence>
<evidence type="ECO:0000313" key="2">
    <source>
        <dbReference type="EMBL" id="OBZ73600.1"/>
    </source>
</evidence>
<sequence>MIFEITSNPNVASSYQLTREDRITALEREIFALRKGKEAFDGVEIPRHLPARPPIPPAVNRVDNPPTHEPTEASQVTNPPSVSAPAPAASSTPSPATVPAPIHPYSQARDATYAPAQDRNLGVLPKPPKDKDAAYKTSAPVQDPRIAEDVFNRSMKAPLLTLTPEELLSISPEVRAKYRDAVTPRRMNFQTSQIPHAHSSCITTSSMANHSTRCHGRTRSLRDVLARPQTWRNTEVLTVAKESHALRSINGLVDNKEDVEGIIDPGSQIISMSEEVCHALGLIYDPTIRLNMQSANGEVDQSLGLVRNVPFQVSESSFTSRFTSFDRLHMTSY</sequence>
<dbReference type="Gene3D" id="2.40.70.10">
    <property type="entry name" value="Acid Proteases"/>
    <property type="match status" value="1"/>
</dbReference>
<feature type="region of interest" description="Disordered" evidence="1">
    <location>
        <begin position="119"/>
        <end position="141"/>
    </location>
</feature>
<dbReference type="Proteomes" id="UP000092993">
    <property type="component" value="Unassembled WGS sequence"/>
</dbReference>
<dbReference type="InterPro" id="IPR021109">
    <property type="entry name" value="Peptidase_aspartic_dom_sf"/>
</dbReference>
<comment type="caution">
    <text evidence="2">The sequence shown here is derived from an EMBL/GenBank/DDBJ whole genome shotgun (WGS) entry which is preliminary data.</text>
</comment>
<feature type="region of interest" description="Disordered" evidence="1">
    <location>
        <begin position="47"/>
        <end position="103"/>
    </location>
</feature>
<evidence type="ECO:0008006" key="4">
    <source>
        <dbReference type="Google" id="ProtNLM"/>
    </source>
</evidence>
<reference evidence="2 3" key="1">
    <citation type="submission" date="2016-03" db="EMBL/GenBank/DDBJ databases">
        <title>Whole genome sequencing of Grifola frondosa 9006-11.</title>
        <authorList>
            <person name="Min B."/>
            <person name="Park H."/>
            <person name="Kim J.-G."/>
            <person name="Cho H."/>
            <person name="Oh Y.-L."/>
            <person name="Kong W.-S."/>
            <person name="Choi I.-G."/>
        </authorList>
    </citation>
    <scope>NUCLEOTIDE SEQUENCE [LARGE SCALE GENOMIC DNA]</scope>
    <source>
        <strain evidence="2 3">9006-11</strain>
    </source>
</reference>
<dbReference type="AlphaFoldDB" id="A0A1C7M9K9"/>